<dbReference type="Pfam" id="PF04343">
    <property type="entry name" value="DUF488"/>
    <property type="match status" value="1"/>
</dbReference>
<gene>
    <name evidence="1" type="ordered locus">BC1003_5987</name>
</gene>
<dbReference type="eggNOG" id="COG5483">
    <property type="taxonomic scope" value="Bacteria"/>
</dbReference>
<dbReference type="KEGG" id="bgf:BC1003_5987"/>
<dbReference type="InterPro" id="IPR007438">
    <property type="entry name" value="DUF488"/>
</dbReference>
<accession>E1TI35</accession>
<dbReference type="EMBL" id="CP002218">
    <property type="protein sequence ID" value="ADN61896.1"/>
    <property type="molecule type" value="Genomic_DNA"/>
</dbReference>
<evidence type="ECO:0008006" key="2">
    <source>
        <dbReference type="Google" id="ProtNLM"/>
    </source>
</evidence>
<organism evidence="1">
    <name type="scientific">Burkholderia sp. (strain CCGE1003)</name>
    <dbReference type="NCBI Taxonomy" id="640512"/>
    <lineage>
        <taxon>Bacteria</taxon>
        <taxon>Pseudomonadati</taxon>
        <taxon>Pseudomonadota</taxon>
        <taxon>Betaproteobacteria</taxon>
        <taxon>Burkholderiales</taxon>
        <taxon>Burkholderiaceae</taxon>
        <taxon>Burkholderia</taxon>
    </lineage>
</organism>
<protein>
    <recommendedName>
        <fullName evidence="2">DUF488 domain-containing protein</fullName>
    </recommendedName>
</protein>
<dbReference type="OrthoDB" id="9789109at2"/>
<dbReference type="PANTHER" id="PTHR39337">
    <property type="entry name" value="BLR5642 PROTEIN"/>
    <property type="match status" value="1"/>
</dbReference>
<sequence length="146" mass="16928">MDVATIGFTNKSAEKFFGLLRQAEVRALLDVRLNNTSQLAGFAKKPDLGYFLSQLVDVAYLELRDLAPEKQMLKRYQAKELSWDNYAAEYVELLAKRGVERNLDIALFDRACLLCSEDRPEHCHRRIAVEYLNLCWDDKLKVTHLF</sequence>
<name>E1TI35_BURSG</name>
<dbReference type="PANTHER" id="PTHR39337:SF1">
    <property type="entry name" value="BLR5642 PROTEIN"/>
    <property type="match status" value="1"/>
</dbReference>
<dbReference type="AlphaFoldDB" id="E1TI35"/>
<dbReference type="HOGENOM" id="CLU_077467_2_2_4"/>
<evidence type="ECO:0000313" key="1">
    <source>
        <dbReference type="EMBL" id="ADN61896.1"/>
    </source>
</evidence>
<reference evidence="1" key="1">
    <citation type="submission" date="2010-09" db="EMBL/GenBank/DDBJ databases">
        <title>Complete sequence of chromosome2 of Burkholderia sp. CCGE1003.</title>
        <authorList>
            <consortium name="US DOE Joint Genome Institute"/>
            <person name="Lucas S."/>
            <person name="Copeland A."/>
            <person name="Lapidus A."/>
            <person name="Cheng J.-F."/>
            <person name="Bruce D."/>
            <person name="Goodwin L."/>
            <person name="Pitluck S."/>
            <person name="Daligault H."/>
            <person name="Davenport K."/>
            <person name="Detter J.C."/>
            <person name="Han C."/>
            <person name="Tapia R."/>
            <person name="Land M."/>
            <person name="Hauser L."/>
            <person name="Jeffries C."/>
            <person name="Kyrpides N."/>
            <person name="Ivanova N."/>
            <person name="Ovchinnikova G."/>
            <person name="Martinez-Romero E."/>
            <person name="Rogel M.A."/>
            <person name="Auchtung J."/>
            <person name="Tiedje J.M."/>
            <person name="Woyke T."/>
        </authorList>
    </citation>
    <scope>NUCLEOTIDE SEQUENCE</scope>
    <source>
        <strain evidence="1">CCGE1003</strain>
    </source>
</reference>
<proteinExistence type="predicted"/>